<evidence type="ECO:0000256" key="6">
    <source>
        <dbReference type="ARBA" id="ARBA00023004"/>
    </source>
</evidence>
<evidence type="ECO:0000259" key="11">
    <source>
        <dbReference type="Pfam" id="PF00593"/>
    </source>
</evidence>
<evidence type="ECO:0000256" key="2">
    <source>
        <dbReference type="ARBA" id="ARBA00022448"/>
    </source>
</evidence>
<reference evidence="13" key="1">
    <citation type="submission" date="2016-11" db="EMBL/GenBank/DDBJ databases">
        <title>Complete Genome Sequence of alachlor-degrading Sphingomonas sp. strain JJ-A5.</title>
        <authorList>
            <person name="Lee H."/>
            <person name="Ka J.-O."/>
        </authorList>
    </citation>
    <scope>NUCLEOTIDE SEQUENCE [LARGE SCALE GENOMIC DNA]</scope>
    <source>
        <strain evidence="13">JJ-A5</strain>
    </source>
</reference>
<evidence type="ECO:0000256" key="1">
    <source>
        <dbReference type="ARBA" id="ARBA00004571"/>
    </source>
</evidence>
<evidence type="ECO:0000256" key="10">
    <source>
        <dbReference type="ARBA" id="ARBA00023237"/>
    </source>
</evidence>
<dbReference type="AlphaFoldDB" id="A0A1L3ZVS8"/>
<keyword evidence="6" id="KW-0408">Iron</keyword>
<dbReference type="InterPro" id="IPR036942">
    <property type="entry name" value="Beta-barrel_TonB_sf"/>
</dbReference>
<evidence type="ECO:0000256" key="8">
    <source>
        <dbReference type="ARBA" id="ARBA00023077"/>
    </source>
</evidence>
<keyword evidence="3" id="KW-1134">Transmembrane beta strand</keyword>
<dbReference type="InterPro" id="IPR039426">
    <property type="entry name" value="TonB-dep_rcpt-like"/>
</dbReference>
<keyword evidence="7" id="KW-0406">Ion transport</keyword>
<organism evidence="12 13">
    <name type="scientific">Tardibacter chloracetimidivorans</name>
    <dbReference type="NCBI Taxonomy" id="1921510"/>
    <lineage>
        <taxon>Bacteria</taxon>
        <taxon>Pseudomonadati</taxon>
        <taxon>Pseudomonadota</taxon>
        <taxon>Alphaproteobacteria</taxon>
        <taxon>Sphingomonadales</taxon>
        <taxon>Sphingomonadaceae</taxon>
        <taxon>Tardibacter</taxon>
    </lineage>
</organism>
<dbReference type="GO" id="GO:0006826">
    <property type="term" value="P:iron ion transport"/>
    <property type="evidence" value="ECO:0007669"/>
    <property type="project" value="UniProtKB-KW"/>
</dbReference>
<dbReference type="SUPFAM" id="SSF56935">
    <property type="entry name" value="Porins"/>
    <property type="match status" value="1"/>
</dbReference>
<dbReference type="KEGG" id="sphj:BSL82_10875"/>
<keyword evidence="8" id="KW-0798">TonB box</keyword>
<dbReference type="Proteomes" id="UP000182063">
    <property type="component" value="Chromosome"/>
</dbReference>
<dbReference type="PANTHER" id="PTHR32552:SF81">
    <property type="entry name" value="TONB-DEPENDENT OUTER MEMBRANE RECEPTOR"/>
    <property type="match status" value="1"/>
</dbReference>
<evidence type="ECO:0000256" key="3">
    <source>
        <dbReference type="ARBA" id="ARBA00022452"/>
    </source>
</evidence>
<evidence type="ECO:0000313" key="12">
    <source>
        <dbReference type="EMBL" id="API59754.1"/>
    </source>
</evidence>
<protein>
    <recommendedName>
        <fullName evidence="11">TonB-dependent receptor-like beta-barrel domain-containing protein</fullName>
    </recommendedName>
</protein>
<gene>
    <name evidence="12" type="ORF">BSL82_10875</name>
</gene>
<dbReference type="GO" id="GO:0009279">
    <property type="term" value="C:cell outer membrane"/>
    <property type="evidence" value="ECO:0007669"/>
    <property type="project" value="UniProtKB-SubCell"/>
</dbReference>
<accession>A0A1L3ZVS8</accession>
<sequence>MDDFYAARSRTIPPLPWSNIAPPFSGAAFYYDYRDKQLIGWANTAFGPLPQLVNIPKSRVVGAELEITAQPVDGLRVIAGVTYIDSKVKNDPALPLDSFGQAASYVGESFPNTPKWNGLVDAEYSFPMTGQLNAFFGGSATFRTKTSSFFGGLPDFRMPGYSLFDVRAGFESEDGVWRVQAYGRNITNKWYWVNVGVETDAIHRAPGMGATYGLGLSYRY</sequence>
<dbReference type="InterPro" id="IPR000531">
    <property type="entry name" value="Beta-barrel_TonB"/>
</dbReference>
<proteinExistence type="predicted"/>
<keyword evidence="10" id="KW-0998">Cell outer membrane</keyword>
<dbReference type="Gene3D" id="2.40.170.20">
    <property type="entry name" value="TonB-dependent receptor, beta-barrel domain"/>
    <property type="match status" value="1"/>
</dbReference>
<keyword evidence="5" id="KW-0812">Transmembrane</keyword>
<evidence type="ECO:0000256" key="5">
    <source>
        <dbReference type="ARBA" id="ARBA00022692"/>
    </source>
</evidence>
<keyword evidence="2" id="KW-0813">Transport</keyword>
<keyword evidence="13" id="KW-1185">Reference proteome</keyword>
<comment type="subcellular location">
    <subcellularLocation>
        <location evidence="1">Cell outer membrane</location>
        <topology evidence="1">Multi-pass membrane protein</topology>
    </subcellularLocation>
</comment>
<dbReference type="Pfam" id="PF00593">
    <property type="entry name" value="TonB_dep_Rec_b-barrel"/>
    <property type="match status" value="1"/>
</dbReference>
<keyword evidence="4" id="KW-0410">Iron transport</keyword>
<evidence type="ECO:0000256" key="4">
    <source>
        <dbReference type="ARBA" id="ARBA00022496"/>
    </source>
</evidence>
<evidence type="ECO:0000256" key="9">
    <source>
        <dbReference type="ARBA" id="ARBA00023136"/>
    </source>
</evidence>
<dbReference type="STRING" id="1921510.BSL82_10875"/>
<evidence type="ECO:0000256" key="7">
    <source>
        <dbReference type="ARBA" id="ARBA00023065"/>
    </source>
</evidence>
<feature type="domain" description="TonB-dependent receptor-like beta-barrel" evidence="11">
    <location>
        <begin position="24"/>
        <end position="186"/>
    </location>
</feature>
<evidence type="ECO:0000313" key="13">
    <source>
        <dbReference type="Proteomes" id="UP000182063"/>
    </source>
</evidence>
<dbReference type="OrthoDB" id="7455607at2"/>
<name>A0A1L3ZVS8_9SPHN</name>
<dbReference type="EMBL" id="CP018221">
    <property type="protein sequence ID" value="API59754.1"/>
    <property type="molecule type" value="Genomic_DNA"/>
</dbReference>
<keyword evidence="9" id="KW-0472">Membrane</keyword>
<dbReference type="PANTHER" id="PTHR32552">
    <property type="entry name" value="FERRICHROME IRON RECEPTOR-RELATED"/>
    <property type="match status" value="1"/>
</dbReference>